<dbReference type="Pfam" id="PF03703">
    <property type="entry name" value="bPH_2"/>
    <property type="match status" value="1"/>
</dbReference>
<feature type="domain" description="YdbS-like PH" evidence="3">
    <location>
        <begin position="65"/>
        <end position="138"/>
    </location>
</feature>
<feature type="transmembrane region" description="Helical" evidence="2">
    <location>
        <begin position="368"/>
        <end position="388"/>
    </location>
</feature>
<evidence type="ECO:0000259" key="3">
    <source>
        <dbReference type="Pfam" id="PF03703"/>
    </source>
</evidence>
<feature type="region of interest" description="Disordered" evidence="1">
    <location>
        <begin position="151"/>
        <end position="184"/>
    </location>
</feature>
<gene>
    <name evidence="4" type="ORF">ACFS27_08260</name>
</gene>
<feature type="transmembrane region" description="Helical" evidence="2">
    <location>
        <begin position="394"/>
        <end position="415"/>
    </location>
</feature>
<comment type="caution">
    <text evidence="4">The sequence shown here is derived from an EMBL/GenBank/DDBJ whole genome shotgun (WGS) entry which is preliminary data.</text>
</comment>
<dbReference type="RefSeq" id="WP_377181825.1">
    <property type="nucleotide sequence ID" value="NZ_JBHUOG010000001.1"/>
</dbReference>
<name>A0ABW5VT15_9MICO</name>
<evidence type="ECO:0000256" key="1">
    <source>
        <dbReference type="SAM" id="MobiDB-lite"/>
    </source>
</evidence>
<proteinExistence type="predicted"/>
<keyword evidence="2" id="KW-0812">Transmembrane</keyword>
<dbReference type="EMBL" id="JBHUOG010000001">
    <property type="protein sequence ID" value="MFD2793540.1"/>
    <property type="molecule type" value="Genomic_DNA"/>
</dbReference>
<evidence type="ECO:0000313" key="5">
    <source>
        <dbReference type="Proteomes" id="UP001597479"/>
    </source>
</evidence>
<protein>
    <submittedName>
        <fullName evidence="4">PH domain-containing protein</fullName>
    </submittedName>
</protein>
<evidence type="ECO:0000256" key="2">
    <source>
        <dbReference type="SAM" id="Phobius"/>
    </source>
</evidence>
<organism evidence="4 5">
    <name type="scientific">Promicromonospora vindobonensis</name>
    <dbReference type="NCBI Taxonomy" id="195748"/>
    <lineage>
        <taxon>Bacteria</taxon>
        <taxon>Bacillati</taxon>
        <taxon>Actinomycetota</taxon>
        <taxon>Actinomycetes</taxon>
        <taxon>Micrococcales</taxon>
        <taxon>Promicromonosporaceae</taxon>
        <taxon>Promicromonospora</taxon>
    </lineage>
</organism>
<dbReference type="PANTHER" id="PTHR34473">
    <property type="entry name" value="UPF0699 TRANSMEMBRANE PROTEIN YDBS"/>
    <property type="match status" value="1"/>
</dbReference>
<feature type="transmembrane region" description="Helical" evidence="2">
    <location>
        <begin position="201"/>
        <end position="224"/>
    </location>
</feature>
<keyword evidence="2" id="KW-0472">Membrane</keyword>
<keyword evidence="2" id="KW-1133">Transmembrane helix</keyword>
<keyword evidence="5" id="KW-1185">Reference proteome</keyword>
<accession>A0ABW5VT15</accession>
<reference evidence="5" key="1">
    <citation type="journal article" date="2019" name="Int. J. Syst. Evol. Microbiol.">
        <title>The Global Catalogue of Microorganisms (GCM) 10K type strain sequencing project: providing services to taxonomists for standard genome sequencing and annotation.</title>
        <authorList>
            <consortium name="The Broad Institute Genomics Platform"/>
            <consortium name="The Broad Institute Genome Sequencing Center for Infectious Disease"/>
            <person name="Wu L."/>
            <person name="Ma J."/>
        </authorList>
    </citation>
    <scope>NUCLEOTIDE SEQUENCE [LARGE SCALE GENOMIC DNA]</scope>
    <source>
        <strain evidence="5">CCM 7044</strain>
    </source>
</reference>
<feature type="transmembrane region" description="Helical" evidence="2">
    <location>
        <begin position="42"/>
        <end position="59"/>
    </location>
</feature>
<dbReference type="Proteomes" id="UP001597479">
    <property type="component" value="Unassembled WGS sequence"/>
</dbReference>
<feature type="compositionally biased region" description="Low complexity" evidence="1">
    <location>
        <begin position="155"/>
        <end position="166"/>
    </location>
</feature>
<dbReference type="PANTHER" id="PTHR34473:SF3">
    <property type="entry name" value="TRANSMEMBRANE PROTEIN-RELATED"/>
    <property type="match status" value="1"/>
</dbReference>
<sequence length="519" mass="54572">MSRAGARAPAALVAAELVHALPGFALLLVALSAWAGRGDGPARTAGLVVVLVGLALRLVAPLYGWWSITYVVDDVGVAVTSGLMARRTRAMAWARVRSVETRRPWYLRLFRLNRVTLIQAGDESAQVVLRAVPDGDPVLARLLTFAASEPASGSDAADLGPDPAALVRDPAEPGDGLSGDVAPEASESTSETLIHVLDRRALVLVSLAHGQAFLLAPVVLMAGWEAIDTLGLAEGLGGATERFGIVWVGVVAVLGAMALGVVGTVVRFHGFRVTELRDGRLAIRYGLIEARERVVDPGAVVGVMVQRNILERLMGRARLSVVTRDASGGLGTNLIVPSVSLVVVDALVRRHLHSFLTERTYRAEGRGALARSGGSTLALVAVPALVFWLMQAMVATPVVWSAVVALVSFALLRALGMLLAAELHFDPVADVVVHTTLFSSERITTVAASSLHGVAAWQRPGRPAHPPLLVSCHLYTGRARRLAAVRCGRQDLDALRAALIDGYGSTATTSMARAAGQAG</sequence>
<evidence type="ECO:0000313" key="4">
    <source>
        <dbReference type="EMBL" id="MFD2793540.1"/>
    </source>
</evidence>
<feature type="transmembrane region" description="Helical" evidence="2">
    <location>
        <begin position="244"/>
        <end position="268"/>
    </location>
</feature>
<dbReference type="InterPro" id="IPR005182">
    <property type="entry name" value="YdbS-like_PH"/>
</dbReference>
<feature type="transmembrane region" description="Helical" evidence="2">
    <location>
        <begin position="12"/>
        <end position="35"/>
    </location>
</feature>